<reference evidence="2 4" key="1">
    <citation type="submission" date="2017-05" db="EMBL/GenBank/DDBJ databases">
        <title>Butyricicoccus porcorum sp. nov. a butyrate-producing bacterium from the swine intestinal tract.</title>
        <authorList>
            <person name="Trachsel J."/>
            <person name="Humphrey S."/>
            <person name="Allen H.K."/>
        </authorList>
    </citation>
    <scope>NUCLEOTIDE SEQUENCE [LARGE SCALE GENOMIC DNA]</scope>
    <source>
        <strain evidence="2">BB10</strain>
    </source>
</reference>
<proteinExistence type="predicted"/>
<feature type="region of interest" description="Disordered" evidence="1">
    <location>
        <begin position="1"/>
        <end position="31"/>
    </location>
</feature>
<dbReference type="EMBL" id="NHOC01000020">
    <property type="protein sequence ID" value="OUM19375.1"/>
    <property type="molecule type" value="Genomic_DNA"/>
</dbReference>
<name>A0A252F0M5_9FIRM</name>
<evidence type="ECO:0000313" key="2">
    <source>
        <dbReference type="EMBL" id="OUM19375.1"/>
    </source>
</evidence>
<dbReference type="Proteomes" id="UP000194903">
    <property type="component" value="Unassembled WGS sequence"/>
</dbReference>
<evidence type="ECO:0000256" key="1">
    <source>
        <dbReference type="SAM" id="MobiDB-lite"/>
    </source>
</evidence>
<sequence>MQNKRKNMVPAGVPEQAGTPEQTAADLPLTDSDEQLYTVTVDGQTVELTLEQLIAAAEQGLSKANRAARREQVAGEQPGGNAYQAFLDEYPDIRPNEIPPEVWDSANQSGDLLGAYRVYEIRKLREELEDLRKNADNRRMDVGSARSDGEATITDPIILALMGKG</sequence>
<feature type="region of interest" description="Disordered" evidence="1">
    <location>
        <begin position="61"/>
        <end position="82"/>
    </location>
</feature>
<evidence type="ECO:0000313" key="3">
    <source>
        <dbReference type="EMBL" id="OUM19467.1"/>
    </source>
</evidence>
<comment type="caution">
    <text evidence="2">The sequence shown here is derived from an EMBL/GenBank/DDBJ whole genome shotgun (WGS) entry which is preliminary data.</text>
</comment>
<dbReference type="RefSeq" id="WP_087022342.1">
    <property type="nucleotide sequence ID" value="NZ_CP178353.1"/>
</dbReference>
<dbReference type="AlphaFoldDB" id="A0A252F0M5"/>
<organism evidence="2 4">
    <name type="scientific">Butyricicoccus porcorum</name>
    <dbReference type="NCBI Taxonomy" id="1945634"/>
    <lineage>
        <taxon>Bacteria</taxon>
        <taxon>Bacillati</taxon>
        <taxon>Bacillota</taxon>
        <taxon>Clostridia</taxon>
        <taxon>Eubacteriales</taxon>
        <taxon>Butyricicoccaceae</taxon>
        <taxon>Butyricicoccus</taxon>
    </lineage>
</organism>
<keyword evidence="4" id="KW-1185">Reference proteome</keyword>
<accession>A0A252F0M5</accession>
<gene>
    <name evidence="3" type="ORF">CBW42_12975</name>
    <name evidence="2" type="ORF">CBW42_13690</name>
</gene>
<dbReference type="EMBL" id="NHOC01000018">
    <property type="protein sequence ID" value="OUM19467.1"/>
    <property type="molecule type" value="Genomic_DNA"/>
</dbReference>
<protein>
    <submittedName>
        <fullName evidence="2">Uncharacterized protein</fullName>
    </submittedName>
</protein>
<evidence type="ECO:0000313" key="4">
    <source>
        <dbReference type="Proteomes" id="UP000194903"/>
    </source>
</evidence>
<dbReference type="OrthoDB" id="2086653at2"/>